<evidence type="ECO:0000313" key="1">
    <source>
        <dbReference type="EMBL" id="MBK9719485.1"/>
    </source>
</evidence>
<gene>
    <name evidence="1" type="ORF">IPO85_18605</name>
</gene>
<comment type="caution">
    <text evidence="1">The sequence shown here is derived from an EMBL/GenBank/DDBJ whole genome shotgun (WGS) entry which is preliminary data.</text>
</comment>
<dbReference type="SUPFAM" id="SSF89372">
    <property type="entry name" value="Fucose-specific lectin"/>
    <property type="match status" value="2"/>
</dbReference>
<name>A0A9D7XG02_9BACT</name>
<proteinExistence type="predicted"/>
<reference evidence="1 2" key="1">
    <citation type="submission" date="2020-10" db="EMBL/GenBank/DDBJ databases">
        <title>Connecting structure to function with the recovery of over 1000 high-quality activated sludge metagenome-assembled genomes encoding full-length rRNA genes using long-read sequencing.</title>
        <authorList>
            <person name="Singleton C.M."/>
            <person name="Petriglieri F."/>
            <person name="Kristensen J.M."/>
            <person name="Kirkegaard R.H."/>
            <person name="Michaelsen T.Y."/>
            <person name="Andersen M.H."/>
            <person name="Karst S.M."/>
            <person name="Dueholm M.S."/>
            <person name="Nielsen P.H."/>
            <person name="Albertsen M."/>
        </authorList>
    </citation>
    <scope>NUCLEOTIDE SEQUENCE [LARGE SCALE GENOMIC DNA]</scope>
    <source>
        <strain evidence="1">Ribe_18-Q3-R11-54_BAT3C.373</strain>
    </source>
</reference>
<accession>A0A9D7XG02</accession>
<sequence>MIKYQHLVTNRLEQLTGDEDPEGKLHVNKTSEFGCLGTDLGANTIHDDATFIYFGDTLNSTVENKDLFLTDMIAFIDHFKLIPGSFLATTHQVNDNMLNVFYVDEHGRLYTSFVSETHNWKGPIRITKKNKAFPGSPLATAHQVHRNITNVFFTGINGGLYVTWVTGYGNWQKNPYLICSTDYILEGSHVAADHQDNDHVLNVFFIGKNGRLYVTWVVGSGSWNTPFALTSESFSKAGTPIVTSHQVNDHVLNVFFTGSKGGLFTTWVVGGGRWNKEPFRLVSNDLIESGAHLATAHQGDRNILNVFFIGKDGALYVIWVEGGGTWNKPFPLTPQNTSKPGSYITSFKQNEKNLLYVFFTGSKGGLYHISVQGGNKWNKNQNLIVPVDKLHSGSYFAVDFQVNEHQIDALYVDTAKELNVTWRNNVVTWQIPTSISSGFRLTPIMNGPNFQPFKYSYYTIDSNSNPIGQYIINNIILNKKLEKKESTLLGG</sequence>
<dbReference type="Gene3D" id="2.120.10.70">
    <property type="entry name" value="Fucose-specific lectin"/>
    <property type="match status" value="1"/>
</dbReference>
<dbReference type="Proteomes" id="UP000808349">
    <property type="component" value="Unassembled WGS sequence"/>
</dbReference>
<dbReference type="EMBL" id="JADKFW010000021">
    <property type="protein sequence ID" value="MBK9719485.1"/>
    <property type="molecule type" value="Genomic_DNA"/>
</dbReference>
<protein>
    <submittedName>
        <fullName evidence="1">Uncharacterized protein</fullName>
    </submittedName>
</protein>
<organism evidence="1 2">
    <name type="scientific">Candidatus Defluviibacterium haderslevense</name>
    <dbReference type="NCBI Taxonomy" id="2981993"/>
    <lineage>
        <taxon>Bacteria</taxon>
        <taxon>Pseudomonadati</taxon>
        <taxon>Bacteroidota</taxon>
        <taxon>Saprospiria</taxon>
        <taxon>Saprospirales</taxon>
        <taxon>Saprospiraceae</taxon>
        <taxon>Candidatus Defluviibacterium</taxon>
    </lineage>
</organism>
<dbReference type="AlphaFoldDB" id="A0A9D7XG02"/>
<evidence type="ECO:0000313" key="2">
    <source>
        <dbReference type="Proteomes" id="UP000808349"/>
    </source>
</evidence>